<evidence type="ECO:0000256" key="3">
    <source>
        <dbReference type="ARBA" id="ARBA00022827"/>
    </source>
</evidence>
<evidence type="ECO:0000259" key="4">
    <source>
        <dbReference type="Pfam" id="PF01494"/>
    </source>
</evidence>
<dbReference type="Gene3D" id="3.30.70.2450">
    <property type="match status" value="1"/>
</dbReference>
<organism evidence="5 6">
    <name type="scientific">Cupriavidus basilensis</name>
    <dbReference type="NCBI Taxonomy" id="68895"/>
    <lineage>
        <taxon>Bacteria</taxon>
        <taxon>Pseudomonadati</taxon>
        <taxon>Pseudomonadota</taxon>
        <taxon>Betaproteobacteria</taxon>
        <taxon>Burkholderiales</taxon>
        <taxon>Burkholderiaceae</taxon>
        <taxon>Cupriavidus</taxon>
    </lineage>
</organism>
<dbReference type="NCBIfam" id="NF006002">
    <property type="entry name" value="PRK08132.1"/>
    <property type="match status" value="1"/>
</dbReference>
<dbReference type="EMBL" id="JARJLM010000509">
    <property type="protein sequence ID" value="MDF3837417.1"/>
    <property type="molecule type" value="Genomic_DNA"/>
</dbReference>
<evidence type="ECO:0000313" key="5">
    <source>
        <dbReference type="EMBL" id="MDF3837417.1"/>
    </source>
</evidence>
<dbReference type="Proteomes" id="UP001216674">
    <property type="component" value="Unassembled WGS sequence"/>
</dbReference>
<proteinExistence type="predicted"/>
<evidence type="ECO:0000256" key="2">
    <source>
        <dbReference type="ARBA" id="ARBA00022630"/>
    </source>
</evidence>
<dbReference type="InterPro" id="IPR050641">
    <property type="entry name" value="RIFMO-like"/>
</dbReference>
<keyword evidence="6" id="KW-1185">Reference proteome</keyword>
<evidence type="ECO:0000256" key="1">
    <source>
        <dbReference type="ARBA" id="ARBA00001974"/>
    </source>
</evidence>
<reference evidence="5 6" key="1">
    <citation type="submission" date="2023-03" db="EMBL/GenBank/DDBJ databases">
        <title>Draft assemblies of triclosan tolerant bacteria isolated from returned activated sludge.</title>
        <authorList>
            <person name="Van Hamelsveld S."/>
        </authorList>
    </citation>
    <scope>NUCLEOTIDE SEQUENCE [LARGE SCALE GENOMIC DNA]</scope>
    <source>
        <strain evidence="5 6">GW210010_S58</strain>
    </source>
</reference>
<comment type="caution">
    <text evidence="5">The sequence shown here is derived from an EMBL/GenBank/DDBJ whole genome shotgun (WGS) entry which is preliminary data.</text>
</comment>
<dbReference type="PRINTS" id="PR00420">
    <property type="entry name" value="RNGMNOXGNASE"/>
</dbReference>
<dbReference type="PANTHER" id="PTHR43004:SF19">
    <property type="entry name" value="BINDING MONOOXYGENASE, PUTATIVE (JCVI)-RELATED"/>
    <property type="match status" value="1"/>
</dbReference>
<evidence type="ECO:0000313" key="6">
    <source>
        <dbReference type="Proteomes" id="UP001216674"/>
    </source>
</evidence>
<gene>
    <name evidence="5" type="ORF">P3W85_31375</name>
</gene>
<keyword evidence="2" id="KW-0285">Flavoprotein</keyword>
<feature type="domain" description="FAD-binding" evidence="4">
    <location>
        <begin position="32"/>
        <end position="370"/>
    </location>
</feature>
<dbReference type="InterPro" id="IPR036188">
    <property type="entry name" value="FAD/NAD-bd_sf"/>
</dbReference>
<dbReference type="Pfam" id="PF01494">
    <property type="entry name" value="FAD_binding_3"/>
    <property type="match status" value="1"/>
</dbReference>
<name>A0ABT6AYS3_9BURK</name>
<protein>
    <submittedName>
        <fullName evidence="5">FAD-dependent oxidoreductase</fullName>
    </submittedName>
</protein>
<dbReference type="Gene3D" id="3.40.30.120">
    <property type="match status" value="1"/>
</dbReference>
<dbReference type="SUPFAM" id="SSF51905">
    <property type="entry name" value="FAD/NAD(P)-binding domain"/>
    <property type="match status" value="1"/>
</dbReference>
<dbReference type="RefSeq" id="WP_276267624.1">
    <property type="nucleotide sequence ID" value="NZ_JARJLM010000509.1"/>
</dbReference>
<comment type="cofactor">
    <cofactor evidence="1">
        <name>FAD</name>
        <dbReference type="ChEBI" id="CHEBI:57692"/>
    </cofactor>
</comment>
<sequence length="592" mass="63684">MDTNYQARTFAYQPCAEQHAPQPGADAHPTHPVVVIGAGPVGLAAAIDLAQRGVPVVLLDDDCTLSAGSRAICFAKRTLDIFDRLGCGQRMVDKGVSWNVGKIFFDRDLVYSFDLMPESGHHRPAFINLQQYYVEGFLVERAAELANLSVRWRHRVAGLAQDAGAVTLDVETPDGNYALRARYVVVADGARSPVRHAMGLESKGRVFKDRFLIADVKMAAPFPSERWFWFDPPFNRNQSVLVHRQPDNVWRIDFQLGWDADPDLEKQPERVTPRIRALLGEDVAFTLEWVSVYTFSCQRMDSFRHGRVLFAGDAAHRVSPFGARGANSGVQDAENLAWKLALVLSGNAPDALLDSYASEREYAADENIRNSTRSTDFITPKTPASRVFRDAVLILARHHAFARQLVNSGRLSVPAVLAGSVLNTPDGPDATGEGMFAGQMVPGAPCADAPVRAQGQAAWLLGQLGERFTAMVFAGPGGLPVPLLTDLLGLASAATPLRVLCVTPAGKGGATAAHPAPAGVSLIEDSEGLLARRYDGRPGTAYLLRPDQHVCARWRSCDPGRVGAALRRALGWEQGSGGVAGVAAGATAAAIA</sequence>
<dbReference type="Gene3D" id="3.50.50.60">
    <property type="entry name" value="FAD/NAD(P)-binding domain"/>
    <property type="match status" value="1"/>
</dbReference>
<keyword evidence="3" id="KW-0274">FAD</keyword>
<dbReference type="InterPro" id="IPR002938">
    <property type="entry name" value="FAD-bd"/>
</dbReference>
<dbReference type="PANTHER" id="PTHR43004">
    <property type="entry name" value="TRK SYSTEM POTASSIUM UPTAKE PROTEIN"/>
    <property type="match status" value="1"/>
</dbReference>
<accession>A0ABT6AYS3</accession>